<proteinExistence type="predicted"/>
<name>A0A7W7WQ64_9ACTN</name>
<evidence type="ECO:0000313" key="2">
    <source>
        <dbReference type="EMBL" id="MBB4959971.1"/>
    </source>
</evidence>
<comment type="caution">
    <text evidence="2">The sequence shown here is derived from an EMBL/GenBank/DDBJ whole genome shotgun (WGS) entry which is preliminary data.</text>
</comment>
<evidence type="ECO:0008006" key="4">
    <source>
        <dbReference type="Google" id="ProtNLM"/>
    </source>
</evidence>
<sequence length="374" mass="41892">MTFTVDPEAIERVSALLQRNRERVPEITGYIDRHLAKGTAEQVGGQGLPAWFTFNHDDLVHRAEERLEWVSRVWHSAAVNFAASAADYRRTDRSVAANMDNQLPHTSHPPTPPTTPDRWPSHARTAASFQDVADPLDNLHHGPPSDVSGMQPKVAEIAKWIGNINDVVSMNWWLREVIKEMYGRDPIEEVLQIFSGDWQVFARYGHAWLSAGGAVSDLRSNIEYVDDALAWSWSGNAADNAIFYLQQLTDAMKLEKDFYDYLFDICKGYVEVAYWGYQILNYLVGELIDLALESIGIFTGLFSGGWGTIIDAIIAAADAVMFIVDFFRQLYHGWQLAAAVIGMPSVEPPSDLPKLLLSDPDPAGRNCIYIPVPR</sequence>
<gene>
    <name evidence="2" type="ORF">FHR38_003704</name>
</gene>
<protein>
    <recommendedName>
        <fullName evidence="4">WXG100 family type VII secretion target</fullName>
    </recommendedName>
</protein>
<evidence type="ECO:0000256" key="1">
    <source>
        <dbReference type="SAM" id="MobiDB-lite"/>
    </source>
</evidence>
<dbReference type="RefSeq" id="WP_184535805.1">
    <property type="nucleotide sequence ID" value="NZ_JACHJW010000001.1"/>
</dbReference>
<dbReference type="Proteomes" id="UP000578819">
    <property type="component" value="Unassembled WGS sequence"/>
</dbReference>
<reference evidence="2 3" key="1">
    <citation type="submission" date="2020-08" db="EMBL/GenBank/DDBJ databases">
        <title>Sequencing the genomes of 1000 actinobacteria strains.</title>
        <authorList>
            <person name="Klenk H.-P."/>
        </authorList>
    </citation>
    <scope>NUCLEOTIDE SEQUENCE [LARGE SCALE GENOMIC DNA]</scope>
    <source>
        <strain evidence="2 3">DSM 45886</strain>
    </source>
</reference>
<keyword evidence="3" id="KW-1185">Reference proteome</keyword>
<feature type="region of interest" description="Disordered" evidence="1">
    <location>
        <begin position="100"/>
        <end position="124"/>
    </location>
</feature>
<organism evidence="2 3">
    <name type="scientific">Micromonospora polyrhachis</name>
    <dbReference type="NCBI Taxonomy" id="1282883"/>
    <lineage>
        <taxon>Bacteria</taxon>
        <taxon>Bacillati</taxon>
        <taxon>Actinomycetota</taxon>
        <taxon>Actinomycetes</taxon>
        <taxon>Micromonosporales</taxon>
        <taxon>Micromonosporaceae</taxon>
        <taxon>Micromonospora</taxon>
    </lineage>
</organism>
<dbReference type="AlphaFoldDB" id="A0A7W7WQ64"/>
<evidence type="ECO:0000313" key="3">
    <source>
        <dbReference type="Proteomes" id="UP000578819"/>
    </source>
</evidence>
<accession>A0A7W7WQ64</accession>
<dbReference type="EMBL" id="JACHJW010000001">
    <property type="protein sequence ID" value="MBB4959971.1"/>
    <property type="molecule type" value="Genomic_DNA"/>
</dbReference>